<accession>A0A8J6YWU4</accession>
<keyword evidence="1" id="KW-1133">Transmembrane helix</keyword>
<keyword evidence="1" id="KW-0812">Transmembrane</keyword>
<comment type="caution">
    <text evidence="2">The sequence shown here is derived from an EMBL/GenBank/DDBJ whole genome shotgun (WGS) entry which is preliminary data.</text>
</comment>
<dbReference type="EMBL" id="JACVXA010000011">
    <property type="protein sequence ID" value="MBE3637729.1"/>
    <property type="molecule type" value="Genomic_DNA"/>
</dbReference>
<organism evidence="2 3">
    <name type="scientific">Mangrovicoccus algicola</name>
    <dbReference type="NCBI Taxonomy" id="2771008"/>
    <lineage>
        <taxon>Bacteria</taxon>
        <taxon>Pseudomonadati</taxon>
        <taxon>Pseudomonadota</taxon>
        <taxon>Alphaproteobacteria</taxon>
        <taxon>Rhodobacterales</taxon>
        <taxon>Paracoccaceae</taxon>
        <taxon>Mangrovicoccus</taxon>
    </lineage>
</organism>
<dbReference type="Proteomes" id="UP000609121">
    <property type="component" value="Unassembled WGS sequence"/>
</dbReference>
<reference evidence="2" key="1">
    <citation type="submission" date="2020-09" db="EMBL/GenBank/DDBJ databases">
        <title>A novel bacterium of genus Mangrovicoccus, isolated from South China Sea.</title>
        <authorList>
            <person name="Huang H."/>
            <person name="Mo K."/>
            <person name="Hu Y."/>
        </authorList>
    </citation>
    <scope>NUCLEOTIDE SEQUENCE</scope>
    <source>
        <strain evidence="2">HB182678</strain>
    </source>
</reference>
<proteinExistence type="predicted"/>
<keyword evidence="3" id="KW-1185">Reference proteome</keyword>
<sequence length="168" mass="17495">MGLLPDIAASYRRPGRVVRRRLDAPAAEGRALAWLLLGCALVYVAQLPRLAREAALSGQGDLAGQAAAELVLWLFFAPLVFYGLAALSCVVARLAGWRPGWYGARVAAFWAFLAAAPLWLARGLVAVLAGPGPVLDAVTAAALAGWLVIWALSLRAAAMRIAGPGGLA</sequence>
<name>A0A8J6YWU4_9RHOB</name>
<keyword evidence="1" id="KW-0472">Membrane</keyword>
<evidence type="ECO:0000313" key="3">
    <source>
        <dbReference type="Proteomes" id="UP000609121"/>
    </source>
</evidence>
<evidence type="ECO:0000256" key="1">
    <source>
        <dbReference type="SAM" id="Phobius"/>
    </source>
</evidence>
<dbReference type="AlphaFoldDB" id="A0A8J6YWU4"/>
<protein>
    <submittedName>
        <fullName evidence="2">YIP1 family protein</fullName>
    </submittedName>
</protein>
<feature type="transmembrane region" description="Helical" evidence="1">
    <location>
        <begin position="71"/>
        <end position="95"/>
    </location>
</feature>
<evidence type="ECO:0000313" key="2">
    <source>
        <dbReference type="EMBL" id="MBE3637729.1"/>
    </source>
</evidence>
<dbReference type="RefSeq" id="WP_193180667.1">
    <property type="nucleotide sequence ID" value="NZ_JACVXA010000011.1"/>
</dbReference>
<feature type="transmembrane region" description="Helical" evidence="1">
    <location>
        <begin position="107"/>
        <end position="128"/>
    </location>
</feature>
<feature type="transmembrane region" description="Helical" evidence="1">
    <location>
        <begin position="134"/>
        <end position="152"/>
    </location>
</feature>
<gene>
    <name evidence="2" type="ORF">ICN82_05845</name>
</gene>
<feature type="transmembrane region" description="Helical" evidence="1">
    <location>
        <begin position="31"/>
        <end position="51"/>
    </location>
</feature>